<keyword evidence="3" id="KW-1185">Reference proteome</keyword>
<feature type="compositionally biased region" description="Polar residues" evidence="1">
    <location>
        <begin position="126"/>
        <end position="136"/>
    </location>
</feature>
<evidence type="ECO:0000313" key="2">
    <source>
        <dbReference type="EMBL" id="CAE7237335.1"/>
    </source>
</evidence>
<dbReference type="GO" id="GO:0003723">
    <property type="term" value="F:RNA binding"/>
    <property type="evidence" value="ECO:0007669"/>
    <property type="project" value="InterPro"/>
</dbReference>
<dbReference type="SUPFAM" id="SSF54791">
    <property type="entry name" value="Eukaryotic type KH-domain (KH-domain type I)"/>
    <property type="match status" value="1"/>
</dbReference>
<evidence type="ECO:0000256" key="1">
    <source>
        <dbReference type="SAM" id="MobiDB-lite"/>
    </source>
</evidence>
<reference evidence="2" key="1">
    <citation type="submission" date="2021-02" db="EMBL/GenBank/DDBJ databases">
        <authorList>
            <person name="Dougan E. K."/>
            <person name="Rhodes N."/>
            <person name="Thang M."/>
            <person name="Chan C."/>
        </authorList>
    </citation>
    <scope>NUCLEOTIDE SEQUENCE</scope>
</reference>
<gene>
    <name evidence="2" type="ORF">SNAT2548_LOCUS10319</name>
</gene>
<comment type="caution">
    <text evidence="2">The sequence shown here is derived from an EMBL/GenBank/DDBJ whole genome shotgun (WGS) entry which is preliminary data.</text>
</comment>
<protein>
    <submittedName>
        <fullName evidence="2">Uncharacterized protein</fullName>
    </submittedName>
</protein>
<dbReference type="InterPro" id="IPR036612">
    <property type="entry name" value="KH_dom_type_1_sf"/>
</dbReference>
<dbReference type="EMBL" id="CAJNDS010000846">
    <property type="protein sequence ID" value="CAE7237335.1"/>
    <property type="molecule type" value="Genomic_DNA"/>
</dbReference>
<organism evidence="2 3">
    <name type="scientific">Symbiodinium natans</name>
    <dbReference type="NCBI Taxonomy" id="878477"/>
    <lineage>
        <taxon>Eukaryota</taxon>
        <taxon>Sar</taxon>
        <taxon>Alveolata</taxon>
        <taxon>Dinophyceae</taxon>
        <taxon>Suessiales</taxon>
        <taxon>Symbiodiniaceae</taxon>
        <taxon>Symbiodinium</taxon>
    </lineage>
</organism>
<proteinExistence type="predicted"/>
<accession>A0A812KWM0</accession>
<evidence type="ECO:0000313" key="3">
    <source>
        <dbReference type="Proteomes" id="UP000604046"/>
    </source>
</evidence>
<feature type="region of interest" description="Disordered" evidence="1">
    <location>
        <begin position="124"/>
        <end position="151"/>
    </location>
</feature>
<dbReference type="AlphaFoldDB" id="A0A812KWM0"/>
<name>A0A812KWM0_9DINO</name>
<sequence>MVLSSSIQSKPVEFVQWVSQLPRPLGAVGKSQGHGEKPHKVIKLADIDDALLEQLTQSYVNFCFASHFLARPHAYEGASLVTMLEGDRRRDKHTEELSALAALMASESRAGRFTCLSTPPEKKLAQFSTTSPSLPQSVVRPPPGLERPVSPHVAGDPQACLELRGQAGKSARKAGRRFMCRFVFHGFDAARHADFDLVPRIIGRRCANLRPIRKACNGYIRVNEMNNPVEVVLRCETQQDLDEGIKQLTTLLDDLCKHFSRYCRKQGINPVPELYHLLP</sequence>
<dbReference type="Proteomes" id="UP000604046">
    <property type="component" value="Unassembled WGS sequence"/>
</dbReference>